<evidence type="ECO:0000259" key="6">
    <source>
        <dbReference type="PROSITE" id="PS50222"/>
    </source>
</evidence>
<dbReference type="Gene3D" id="1.10.238.10">
    <property type="entry name" value="EF-hand"/>
    <property type="match status" value="1"/>
</dbReference>
<keyword evidence="5" id="KW-0449">Lipoprotein</keyword>
<dbReference type="OMA" id="GRSANRM"/>
<dbReference type="CDD" id="cd00051">
    <property type="entry name" value="EFh"/>
    <property type="match status" value="1"/>
</dbReference>
<reference evidence="7 8" key="1">
    <citation type="journal article" date="2013" name="Curr. Biol.">
        <title>The Genome of the Foraminiferan Reticulomyxa filosa.</title>
        <authorList>
            <person name="Glockner G."/>
            <person name="Hulsmann N."/>
            <person name="Schleicher M."/>
            <person name="Noegel A.A."/>
            <person name="Eichinger L."/>
            <person name="Gallinger C."/>
            <person name="Pawlowski J."/>
            <person name="Sierra R."/>
            <person name="Euteneuer U."/>
            <person name="Pillet L."/>
            <person name="Moustafa A."/>
            <person name="Platzer M."/>
            <person name="Groth M."/>
            <person name="Szafranski K."/>
            <person name="Schliwa M."/>
        </authorList>
    </citation>
    <scope>NUCLEOTIDE SEQUENCE [LARGE SCALE GENOMIC DNA]</scope>
</reference>
<evidence type="ECO:0000256" key="5">
    <source>
        <dbReference type="ARBA" id="ARBA00023288"/>
    </source>
</evidence>
<gene>
    <name evidence="7" type="ORF">RFI_14215</name>
</gene>
<comment type="similarity">
    <text evidence="1">Belongs to the recoverin family.</text>
</comment>
<dbReference type="AlphaFoldDB" id="X6N9K6"/>
<dbReference type="PANTHER" id="PTHR23055:SF178">
    <property type="entry name" value="NEUROCALCIN HOMOLOG"/>
    <property type="match status" value="1"/>
</dbReference>
<evidence type="ECO:0000313" key="7">
    <source>
        <dbReference type="EMBL" id="ETO22970.1"/>
    </source>
</evidence>
<comment type="caution">
    <text evidence="7">The sequence shown here is derived from an EMBL/GenBank/DDBJ whole genome shotgun (WGS) entry which is preliminary data.</text>
</comment>
<dbReference type="GO" id="GO:0005509">
    <property type="term" value="F:calcium ion binding"/>
    <property type="evidence" value="ECO:0007669"/>
    <property type="project" value="InterPro"/>
</dbReference>
<keyword evidence="2" id="KW-0519">Myristate</keyword>
<evidence type="ECO:0000256" key="3">
    <source>
        <dbReference type="ARBA" id="ARBA00022723"/>
    </source>
</evidence>
<sequence length="170" mass="19706">MGNVHGDTSQAAHHMIRRQSRMDLAGLAKEEQWARYNEKELTLLDRMFQDLVKRSPDKNMSKEVFLDYFNLPGILGERLFDVFDTKKDGVINFDEFVTGLARYNRGTVEDKIDMLFEMYGLDGQEFITKEELGMVLFSLVTPTTSIFYSDSSTRTVDGTPVQWSKQNFFF</sequence>
<organism evidence="7 8">
    <name type="scientific">Reticulomyxa filosa</name>
    <dbReference type="NCBI Taxonomy" id="46433"/>
    <lineage>
        <taxon>Eukaryota</taxon>
        <taxon>Sar</taxon>
        <taxon>Rhizaria</taxon>
        <taxon>Retaria</taxon>
        <taxon>Foraminifera</taxon>
        <taxon>Monothalamids</taxon>
        <taxon>Reticulomyxidae</taxon>
        <taxon>Reticulomyxa</taxon>
    </lineage>
</organism>
<keyword evidence="8" id="KW-1185">Reference proteome</keyword>
<dbReference type="InterPro" id="IPR011992">
    <property type="entry name" value="EF-hand-dom_pair"/>
</dbReference>
<dbReference type="EMBL" id="ASPP01010329">
    <property type="protein sequence ID" value="ETO22970.1"/>
    <property type="molecule type" value="Genomic_DNA"/>
</dbReference>
<feature type="domain" description="EF-hand" evidence="6">
    <location>
        <begin position="77"/>
        <end position="106"/>
    </location>
</feature>
<keyword evidence="3" id="KW-0479">Metal-binding</keyword>
<dbReference type="Pfam" id="PF00036">
    <property type="entry name" value="EF-hand_1"/>
    <property type="match status" value="1"/>
</dbReference>
<dbReference type="Proteomes" id="UP000023152">
    <property type="component" value="Unassembled WGS sequence"/>
</dbReference>
<dbReference type="SUPFAM" id="SSF47473">
    <property type="entry name" value="EF-hand"/>
    <property type="match status" value="1"/>
</dbReference>
<name>X6N9K6_RETFI</name>
<feature type="domain" description="EF-hand" evidence="6">
    <location>
        <begin position="107"/>
        <end position="142"/>
    </location>
</feature>
<dbReference type="InterPro" id="IPR002048">
    <property type="entry name" value="EF_hand_dom"/>
</dbReference>
<proteinExistence type="inferred from homology"/>
<keyword evidence="4" id="KW-0677">Repeat</keyword>
<protein>
    <submittedName>
        <fullName evidence="7">Asparagine rich protein</fullName>
    </submittedName>
</protein>
<dbReference type="PRINTS" id="PR00450">
    <property type="entry name" value="RECOVERIN"/>
</dbReference>
<evidence type="ECO:0000256" key="4">
    <source>
        <dbReference type="ARBA" id="ARBA00022737"/>
    </source>
</evidence>
<dbReference type="PROSITE" id="PS50222">
    <property type="entry name" value="EF_HAND_2"/>
    <property type="match status" value="2"/>
</dbReference>
<evidence type="ECO:0000256" key="1">
    <source>
        <dbReference type="ARBA" id="ARBA00006049"/>
    </source>
</evidence>
<dbReference type="InterPro" id="IPR028846">
    <property type="entry name" value="Recoverin"/>
</dbReference>
<accession>X6N9K6</accession>
<dbReference type="PANTHER" id="PTHR23055">
    <property type="entry name" value="CALCIUM BINDING PROTEINS"/>
    <property type="match status" value="1"/>
</dbReference>
<dbReference type="OrthoDB" id="191686at2759"/>
<evidence type="ECO:0000313" key="8">
    <source>
        <dbReference type="Proteomes" id="UP000023152"/>
    </source>
</evidence>
<evidence type="ECO:0000256" key="2">
    <source>
        <dbReference type="ARBA" id="ARBA00022707"/>
    </source>
</evidence>
<dbReference type="SMART" id="SM00054">
    <property type="entry name" value="EFh"/>
    <property type="match status" value="2"/>
</dbReference>